<evidence type="ECO:0000256" key="3">
    <source>
        <dbReference type="ARBA" id="ARBA00022801"/>
    </source>
</evidence>
<dbReference type="InterPro" id="IPR001915">
    <property type="entry name" value="Peptidase_M48"/>
</dbReference>
<dbReference type="PANTHER" id="PTHR22726:SF1">
    <property type="entry name" value="METALLOENDOPEPTIDASE OMA1, MITOCHONDRIAL"/>
    <property type="match status" value="1"/>
</dbReference>
<feature type="domain" description="Peptidase M48" evidence="8">
    <location>
        <begin position="74"/>
        <end position="257"/>
    </location>
</feature>
<dbReference type="KEGG" id="pbf:CFX0092_A0200"/>
<dbReference type="GO" id="GO:0046872">
    <property type="term" value="F:metal ion binding"/>
    <property type="evidence" value="ECO:0007669"/>
    <property type="project" value="UniProtKB-KW"/>
</dbReference>
<evidence type="ECO:0000256" key="1">
    <source>
        <dbReference type="ARBA" id="ARBA00022670"/>
    </source>
</evidence>
<evidence type="ECO:0000313" key="10">
    <source>
        <dbReference type="Proteomes" id="UP000215027"/>
    </source>
</evidence>
<evidence type="ECO:0000259" key="8">
    <source>
        <dbReference type="Pfam" id="PF01435"/>
    </source>
</evidence>
<keyword evidence="2" id="KW-0479">Metal-binding</keyword>
<dbReference type="GO" id="GO:0016020">
    <property type="term" value="C:membrane"/>
    <property type="evidence" value="ECO:0007669"/>
    <property type="project" value="TreeGrafter"/>
</dbReference>
<name>A0A160SXM0_9CHLR</name>
<proteinExistence type="inferred from homology"/>
<evidence type="ECO:0000256" key="2">
    <source>
        <dbReference type="ARBA" id="ARBA00022723"/>
    </source>
</evidence>
<dbReference type="CDD" id="cd07331">
    <property type="entry name" value="M48C_Oma1_like"/>
    <property type="match status" value="1"/>
</dbReference>
<evidence type="ECO:0000256" key="6">
    <source>
        <dbReference type="RuleBase" id="RU003983"/>
    </source>
</evidence>
<keyword evidence="1 6" id="KW-0645">Protease</keyword>
<keyword evidence="4 6" id="KW-0862">Zinc</keyword>
<evidence type="ECO:0000313" key="9">
    <source>
        <dbReference type="EMBL" id="CUS02081.2"/>
    </source>
</evidence>
<keyword evidence="7" id="KW-0812">Transmembrane</keyword>
<dbReference type="OrthoDB" id="9810445at2"/>
<comment type="similarity">
    <text evidence="6">Belongs to the peptidase M48 family.</text>
</comment>
<feature type="transmembrane region" description="Helical" evidence="7">
    <location>
        <begin position="12"/>
        <end position="29"/>
    </location>
</feature>
<dbReference type="EMBL" id="LN890655">
    <property type="protein sequence ID" value="CUS02081.2"/>
    <property type="molecule type" value="Genomic_DNA"/>
</dbReference>
<keyword evidence="7" id="KW-1133">Transmembrane helix</keyword>
<dbReference type="PANTHER" id="PTHR22726">
    <property type="entry name" value="METALLOENDOPEPTIDASE OMA1"/>
    <property type="match status" value="1"/>
</dbReference>
<accession>A0A160SXM0</accession>
<evidence type="ECO:0000256" key="5">
    <source>
        <dbReference type="ARBA" id="ARBA00023049"/>
    </source>
</evidence>
<dbReference type="GO" id="GO:0004222">
    <property type="term" value="F:metalloendopeptidase activity"/>
    <property type="evidence" value="ECO:0007669"/>
    <property type="project" value="InterPro"/>
</dbReference>
<dbReference type="AlphaFoldDB" id="A0A160SXM0"/>
<keyword evidence="7" id="KW-0472">Membrane</keyword>
<organism evidence="9 10">
    <name type="scientific">Candidatus Promineifilum breve</name>
    <dbReference type="NCBI Taxonomy" id="1806508"/>
    <lineage>
        <taxon>Bacteria</taxon>
        <taxon>Bacillati</taxon>
        <taxon>Chloroflexota</taxon>
        <taxon>Ardenticatenia</taxon>
        <taxon>Candidatus Promineifilales</taxon>
        <taxon>Candidatus Promineifilaceae</taxon>
        <taxon>Candidatus Promineifilum</taxon>
    </lineage>
</organism>
<protein>
    <recommendedName>
        <fullName evidence="8">Peptidase M48 domain-containing protein</fullName>
    </recommendedName>
</protein>
<keyword evidence="3 6" id="KW-0378">Hydrolase</keyword>
<dbReference type="RefSeq" id="WP_095041737.1">
    <property type="nucleotide sequence ID" value="NZ_LN890655.1"/>
</dbReference>
<keyword evidence="10" id="KW-1185">Reference proteome</keyword>
<dbReference type="InterPro" id="IPR051156">
    <property type="entry name" value="Mito/Outer_Membr_Metalloprot"/>
</dbReference>
<dbReference type="Pfam" id="PF01435">
    <property type="entry name" value="Peptidase_M48"/>
    <property type="match status" value="1"/>
</dbReference>
<dbReference type="Gene3D" id="3.30.2010.10">
    <property type="entry name" value="Metalloproteases ('zincins'), catalytic domain"/>
    <property type="match status" value="1"/>
</dbReference>
<dbReference type="Proteomes" id="UP000215027">
    <property type="component" value="Chromosome I"/>
</dbReference>
<evidence type="ECO:0000256" key="4">
    <source>
        <dbReference type="ARBA" id="ARBA00022833"/>
    </source>
</evidence>
<comment type="cofactor">
    <cofactor evidence="6">
        <name>Zn(2+)</name>
        <dbReference type="ChEBI" id="CHEBI:29105"/>
    </cofactor>
    <text evidence="6">Binds 1 zinc ion per subunit.</text>
</comment>
<reference evidence="9" key="1">
    <citation type="submission" date="2016-01" db="EMBL/GenBank/DDBJ databases">
        <authorList>
            <person name="Mcilroy J.S."/>
            <person name="Karst M S."/>
            <person name="Albertsen M."/>
        </authorList>
    </citation>
    <scope>NUCLEOTIDE SEQUENCE</scope>
    <source>
        <strain evidence="9">Cfx-K</strain>
    </source>
</reference>
<dbReference type="GO" id="GO:0051603">
    <property type="term" value="P:proteolysis involved in protein catabolic process"/>
    <property type="evidence" value="ECO:0007669"/>
    <property type="project" value="TreeGrafter"/>
</dbReference>
<sequence>MNRRRSFNGGRLLMALVVAGFALFSYFSSRTFNPVIEEDQYVGITPDQEIALGLQAVPEMTAQFGGLHPDARAQEFLDTVCRKLITESDAGQAEWPYECSLLVDDQTVNAFALPGGQVFLTVGLYSRLQSEGQLAGVLAHEIGHAVARHSAQQIARQQLTQGLTGAVVIASYDPSNPNSAATGQMAAVVGQLLTMRYSREHELQADRLGVRFMAQAGYDPRMLIDVMRILAEAGGESPPEFFSTHPNPENRIEEIEAAIQAEFPNGLPEGLIQ</sequence>
<keyword evidence="5 6" id="KW-0482">Metalloprotease</keyword>
<evidence type="ECO:0000256" key="7">
    <source>
        <dbReference type="SAM" id="Phobius"/>
    </source>
</evidence>
<gene>
    <name evidence="9" type="ORF">CFX0092_A0200</name>
</gene>